<dbReference type="EC" id="2.7.4.2" evidence="2"/>
<dbReference type="Pfam" id="PF08544">
    <property type="entry name" value="GHMP_kinases_C"/>
    <property type="match status" value="1"/>
</dbReference>
<evidence type="ECO:0000256" key="5">
    <source>
        <dbReference type="ARBA" id="ARBA00022777"/>
    </source>
</evidence>
<reference evidence="9" key="2">
    <citation type="submission" date="2020-09" db="EMBL/GenBank/DDBJ databases">
        <authorList>
            <person name="Sun Q."/>
            <person name="Zhou Y."/>
        </authorList>
    </citation>
    <scope>NUCLEOTIDE SEQUENCE</scope>
    <source>
        <strain evidence="9">CGMCC 1.12408</strain>
    </source>
</reference>
<dbReference type="PRINTS" id="PR00959">
    <property type="entry name" value="MEVGALKINASE"/>
</dbReference>
<dbReference type="PANTHER" id="PTHR31814:SF2">
    <property type="entry name" value="PHOSPHOMEVALONATE KINASE"/>
    <property type="match status" value="1"/>
</dbReference>
<keyword evidence="4" id="KW-0547">Nucleotide-binding</keyword>
<dbReference type="GO" id="GO:0004631">
    <property type="term" value="F:phosphomevalonate kinase activity"/>
    <property type="evidence" value="ECO:0007669"/>
    <property type="project" value="UniProtKB-EC"/>
</dbReference>
<dbReference type="AlphaFoldDB" id="A0A916S150"/>
<dbReference type="Gene3D" id="3.30.230.10">
    <property type="match status" value="1"/>
</dbReference>
<dbReference type="InterPro" id="IPR020568">
    <property type="entry name" value="Ribosomal_Su5_D2-typ_SF"/>
</dbReference>
<dbReference type="InterPro" id="IPR005917">
    <property type="entry name" value="Pmev_kinase_bact"/>
</dbReference>
<evidence type="ECO:0000256" key="1">
    <source>
        <dbReference type="ARBA" id="ARBA00005017"/>
    </source>
</evidence>
<reference evidence="9" key="1">
    <citation type="journal article" date="2014" name="Int. J. Syst. Evol. Microbiol.">
        <title>Complete genome sequence of Corynebacterium casei LMG S-19264T (=DSM 44701T), isolated from a smear-ripened cheese.</title>
        <authorList>
            <consortium name="US DOE Joint Genome Institute (JGI-PGF)"/>
            <person name="Walter F."/>
            <person name="Albersmeier A."/>
            <person name="Kalinowski J."/>
            <person name="Ruckert C."/>
        </authorList>
    </citation>
    <scope>NUCLEOTIDE SEQUENCE</scope>
    <source>
        <strain evidence="9">CGMCC 1.12408</strain>
    </source>
</reference>
<dbReference type="Proteomes" id="UP000613512">
    <property type="component" value="Unassembled WGS sequence"/>
</dbReference>
<dbReference type="SUPFAM" id="SSF55060">
    <property type="entry name" value="GHMP Kinase, C-terminal domain"/>
    <property type="match status" value="1"/>
</dbReference>
<dbReference type="InterPro" id="IPR014721">
    <property type="entry name" value="Ribsml_uS5_D2-typ_fold_subgr"/>
</dbReference>
<gene>
    <name evidence="9" type="ORF">GCM10008025_22850</name>
</gene>
<dbReference type="InterPro" id="IPR035102">
    <property type="entry name" value="Phosphomevalonate_kinase"/>
</dbReference>
<comment type="caution">
    <text evidence="9">The sequence shown here is derived from an EMBL/GenBank/DDBJ whole genome shotgun (WGS) entry which is preliminary data.</text>
</comment>
<evidence type="ECO:0000256" key="2">
    <source>
        <dbReference type="ARBA" id="ARBA00012958"/>
    </source>
</evidence>
<dbReference type="InterPro" id="IPR013750">
    <property type="entry name" value="GHMP_kinase_C_dom"/>
</dbReference>
<dbReference type="Gene3D" id="3.30.70.890">
    <property type="entry name" value="GHMP kinase, C-terminal domain"/>
    <property type="match status" value="1"/>
</dbReference>
<proteinExistence type="predicted"/>
<evidence type="ECO:0000256" key="6">
    <source>
        <dbReference type="ARBA" id="ARBA00022840"/>
    </source>
</evidence>
<dbReference type="InterPro" id="IPR036554">
    <property type="entry name" value="GHMP_kinase_C_sf"/>
</dbReference>
<keyword evidence="5 9" id="KW-0418">Kinase</keyword>
<evidence type="ECO:0000256" key="4">
    <source>
        <dbReference type="ARBA" id="ARBA00022741"/>
    </source>
</evidence>
<feature type="domain" description="GHMP kinase C-terminal" evidence="8">
    <location>
        <begin position="268"/>
        <end position="349"/>
    </location>
</feature>
<dbReference type="Pfam" id="PF00288">
    <property type="entry name" value="GHMP_kinases_N"/>
    <property type="match status" value="1"/>
</dbReference>
<accession>A0A916S150</accession>
<dbReference type="SUPFAM" id="SSF54211">
    <property type="entry name" value="Ribosomal protein S5 domain 2-like"/>
    <property type="match status" value="1"/>
</dbReference>
<evidence type="ECO:0000259" key="8">
    <source>
        <dbReference type="Pfam" id="PF08544"/>
    </source>
</evidence>
<sequence length="364" mass="39956">MSKSLSIQVPGKLMIAGEFAVLEPYHRLMTMAVNRFIYIDVIASNDKQITLAKFNLTDLHWDFANNRATIFTNDKRANFVQEAMSISFLYLKEKGIEIEPFSMEIKSELDDQSTGKKYGLGSSAAVSVGVIKAILQFHLNESPSPELVFKLAAISHVAAQGNGSGADVAASAYGGIILYSSFQADWLRKKYQEANSLLQLLEMEWEYFFIQPITLPKDVHICIGWTGSPASTGNLVERILQLKNENVYSYDKFLERSKVAVNSILRGIETNDIPKFLTGITENRQALIAVGKAANTTLETPEISTLCDIAEVLGGAAKQSGAGGGDCGIAFMPSQQSANMLMKEWKSKGITPLELQPFHNGLTN</sequence>
<dbReference type="GO" id="GO:0005524">
    <property type="term" value="F:ATP binding"/>
    <property type="evidence" value="ECO:0007669"/>
    <property type="project" value="UniProtKB-KW"/>
</dbReference>
<name>A0A916S150_9BACI</name>
<dbReference type="PANTHER" id="PTHR31814">
    <property type="match status" value="1"/>
</dbReference>
<evidence type="ECO:0000259" key="7">
    <source>
        <dbReference type="Pfam" id="PF00288"/>
    </source>
</evidence>
<keyword evidence="10" id="KW-1185">Reference proteome</keyword>
<dbReference type="InterPro" id="IPR006204">
    <property type="entry name" value="GHMP_kinase_N_dom"/>
</dbReference>
<keyword evidence="6" id="KW-0067">ATP-binding</keyword>
<evidence type="ECO:0000313" key="10">
    <source>
        <dbReference type="Proteomes" id="UP000613512"/>
    </source>
</evidence>
<dbReference type="NCBIfam" id="TIGR01220">
    <property type="entry name" value="Pmev_kin_Gr_pos"/>
    <property type="match status" value="1"/>
</dbReference>
<feature type="domain" description="GHMP kinase N-terminal" evidence="7">
    <location>
        <begin position="90"/>
        <end position="175"/>
    </location>
</feature>
<evidence type="ECO:0000313" key="9">
    <source>
        <dbReference type="EMBL" id="GGA78763.1"/>
    </source>
</evidence>
<organism evidence="9 10">
    <name type="scientific">Ornithinibacillus halotolerans</name>
    <dbReference type="NCBI Taxonomy" id="1274357"/>
    <lineage>
        <taxon>Bacteria</taxon>
        <taxon>Bacillati</taxon>
        <taxon>Bacillota</taxon>
        <taxon>Bacilli</taxon>
        <taxon>Bacillales</taxon>
        <taxon>Bacillaceae</taxon>
        <taxon>Ornithinibacillus</taxon>
    </lineage>
</organism>
<keyword evidence="3" id="KW-0808">Transferase</keyword>
<evidence type="ECO:0000256" key="3">
    <source>
        <dbReference type="ARBA" id="ARBA00022679"/>
    </source>
</evidence>
<comment type="pathway">
    <text evidence="1">Isoprenoid biosynthesis; isopentenyl diphosphate biosynthesis via mevalonate pathway; isopentenyl diphosphate from (R)-mevalonate: step 2/3.</text>
</comment>
<dbReference type="EMBL" id="BMEY01000010">
    <property type="protein sequence ID" value="GGA78763.1"/>
    <property type="molecule type" value="Genomic_DNA"/>
</dbReference>
<protein>
    <recommendedName>
        <fullName evidence="2">phosphomevalonate kinase</fullName>
        <ecNumber evidence="2">2.7.4.2</ecNumber>
    </recommendedName>
</protein>